<evidence type="ECO:0000256" key="1">
    <source>
        <dbReference type="ARBA" id="ARBA00000085"/>
    </source>
</evidence>
<feature type="transmembrane region" description="Helical" evidence="5">
    <location>
        <begin position="21"/>
        <end position="43"/>
    </location>
</feature>
<dbReference type="Pfam" id="PF00072">
    <property type="entry name" value="Response_reg"/>
    <property type="match status" value="1"/>
</dbReference>
<feature type="domain" description="Histidine kinase" evidence="6">
    <location>
        <begin position="211"/>
        <end position="438"/>
    </location>
</feature>
<dbReference type="InterPro" id="IPR036097">
    <property type="entry name" value="HisK_dim/P_sf"/>
</dbReference>
<dbReference type="Gene3D" id="3.30.565.10">
    <property type="entry name" value="Histidine kinase-like ATPase, C-terminal domain"/>
    <property type="match status" value="1"/>
</dbReference>
<dbReference type="PANTHER" id="PTHR43719:SF28">
    <property type="entry name" value="PEROXIDE STRESS-ACTIVATED HISTIDINE KINASE MAK1-RELATED"/>
    <property type="match status" value="1"/>
</dbReference>
<evidence type="ECO:0000259" key="6">
    <source>
        <dbReference type="PROSITE" id="PS50109"/>
    </source>
</evidence>
<dbReference type="SMART" id="SM00387">
    <property type="entry name" value="HATPase_c"/>
    <property type="match status" value="1"/>
</dbReference>
<gene>
    <name evidence="8" type="ORF">ACFS29_13295</name>
</gene>
<dbReference type="Gene3D" id="1.10.287.130">
    <property type="match status" value="1"/>
</dbReference>
<dbReference type="Pfam" id="PF02518">
    <property type="entry name" value="HATPase_c"/>
    <property type="match status" value="1"/>
</dbReference>
<keyword evidence="9" id="KW-1185">Reference proteome</keyword>
<dbReference type="Pfam" id="PF00512">
    <property type="entry name" value="HisKA"/>
    <property type="match status" value="1"/>
</dbReference>
<feature type="transmembrane region" description="Helical" evidence="5">
    <location>
        <begin position="75"/>
        <end position="94"/>
    </location>
</feature>
<dbReference type="SMART" id="SM00448">
    <property type="entry name" value="REC"/>
    <property type="match status" value="1"/>
</dbReference>
<dbReference type="InterPro" id="IPR003594">
    <property type="entry name" value="HATPase_dom"/>
</dbReference>
<dbReference type="Gene3D" id="3.40.50.2300">
    <property type="match status" value="1"/>
</dbReference>
<feature type="transmembrane region" description="Helical" evidence="5">
    <location>
        <begin position="49"/>
        <end position="68"/>
    </location>
</feature>
<dbReference type="SUPFAM" id="SSF47384">
    <property type="entry name" value="Homodimeric domain of signal transducing histidine kinase"/>
    <property type="match status" value="1"/>
</dbReference>
<feature type="transmembrane region" description="Helical" evidence="5">
    <location>
        <begin position="158"/>
        <end position="183"/>
    </location>
</feature>
<organism evidence="8 9">
    <name type="scientific">Psychroserpens luteus</name>
    <dbReference type="NCBI Taxonomy" id="1434066"/>
    <lineage>
        <taxon>Bacteria</taxon>
        <taxon>Pseudomonadati</taxon>
        <taxon>Bacteroidota</taxon>
        <taxon>Flavobacteriia</taxon>
        <taxon>Flavobacteriales</taxon>
        <taxon>Flavobacteriaceae</taxon>
        <taxon>Psychroserpens</taxon>
    </lineage>
</organism>
<keyword evidence="5" id="KW-1133">Transmembrane helix</keyword>
<dbReference type="PROSITE" id="PS50109">
    <property type="entry name" value="HIS_KIN"/>
    <property type="match status" value="1"/>
</dbReference>
<dbReference type="InterPro" id="IPR005467">
    <property type="entry name" value="His_kinase_dom"/>
</dbReference>
<feature type="transmembrane region" description="Helical" evidence="5">
    <location>
        <begin position="100"/>
        <end position="116"/>
    </location>
</feature>
<proteinExistence type="predicted"/>
<sequence>MIKTYIKKESLYEKEEKNVDLFTFIIHVLAIIICIANILFNYSKNLLESLYFDVFIVVSLVIAMFVYFRYKRHLLGAYISVIGTSIGVSGVLYLEGRLSFNFLYYFAIILSIPFLVKRDKNFVRDNYILFIIVATIALTALCIAPTNPTYSFLTTKDIYTKMIFNSTISLLTVIMLFVIIVYVSRNFFISFLKDKKFAVKEKDNRMVALTSLGHELRTQINSINGITQLIIEQKKELKPNKELLKQYATILDKCNDQMLNLVNDILDIHKIESSKFELIEKSENLDKLLSEICNKFSLLADKKSLCFKKEIDPEIAKLNLVFDKMRLNQILRNLLRNAVKYTYEGEVTLKTLLLKETPTVASVLFKVEDTGVGILEKNYSKIFESFQQIKSENSDIYGGTGLGLSLTKTILEKMESTIDLESNINKGSIFSFKIEFNKITQEESTIQNIETVINNKNCLNGKNILIADDNKVTLLYADTLLKNHKAKTFLAKDGLEAIEIAKTHKEIDIVLLDLEMPKLNGLKAIKQIKTLNPKQTVIAFTANRPNEELIKKLYSCGFDDFIIKPFKKEELIKTIYLNCKEAHLKGVHKP</sequence>
<keyword evidence="5" id="KW-0472">Membrane</keyword>
<dbReference type="PANTHER" id="PTHR43719">
    <property type="entry name" value="TWO-COMPONENT HISTIDINE KINASE"/>
    <property type="match status" value="1"/>
</dbReference>
<dbReference type="RefSeq" id="WP_194506511.1">
    <property type="nucleotide sequence ID" value="NZ_JADILU010000001.1"/>
</dbReference>
<evidence type="ECO:0000256" key="2">
    <source>
        <dbReference type="ARBA" id="ARBA00012438"/>
    </source>
</evidence>
<feature type="transmembrane region" description="Helical" evidence="5">
    <location>
        <begin position="128"/>
        <end position="146"/>
    </location>
</feature>
<dbReference type="SMART" id="SM00388">
    <property type="entry name" value="HisKA"/>
    <property type="match status" value="1"/>
</dbReference>
<accession>A0ABW5ZU98</accession>
<comment type="caution">
    <text evidence="8">The sequence shown here is derived from an EMBL/GenBank/DDBJ whole genome shotgun (WGS) entry which is preliminary data.</text>
</comment>
<dbReference type="EC" id="2.7.13.3" evidence="2"/>
<keyword evidence="8" id="KW-0808">Transferase</keyword>
<reference evidence="9" key="1">
    <citation type="journal article" date="2019" name="Int. J. Syst. Evol. Microbiol.">
        <title>The Global Catalogue of Microorganisms (GCM) 10K type strain sequencing project: providing services to taxonomists for standard genome sequencing and annotation.</title>
        <authorList>
            <consortium name="The Broad Institute Genomics Platform"/>
            <consortium name="The Broad Institute Genome Sequencing Center for Infectious Disease"/>
            <person name="Wu L."/>
            <person name="Ma J."/>
        </authorList>
    </citation>
    <scope>NUCLEOTIDE SEQUENCE [LARGE SCALE GENOMIC DNA]</scope>
    <source>
        <strain evidence="9">KCTC 32514</strain>
    </source>
</reference>
<feature type="modified residue" description="4-aspartylphosphate" evidence="4">
    <location>
        <position position="513"/>
    </location>
</feature>
<keyword evidence="3 4" id="KW-0597">Phosphoprotein</keyword>
<name>A0ABW5ZU98_9FLAO</name>
<evidence type="ECO:0000259" key="7">
    <source>
        <dbReference type="PROSITE" id="PS50110"/>
    </source>
</evidence>
<dbReference type="CDD" id="cd17546">
    <property type="entry name" value="REC_hyHK_CKI1_RcsC-like"/>
    <property type="match status" value="1"/>
</dbReference>
<protein>
    <recommendedName>
        <fullName evidence="2">histidine kinase</fullName>
        <ecNumber evidence="2">2.7.13.3</ecNumber>
    </recommendedName>
</protein>
<evidence type="ECO:0000313" key="8">
    <source>
        <dbReference type="EMBL" id="MFD2916624.1"/>
    </source>
</evidence>
<dbReference type="EMBL" id="JBHUOS010000010">
    <property type="protein sequence ID" value="MFD2916624.1"/>
    <property type="molecule type" value="Genomic_DNA"/>
</dbReference>
<dbReference type="PRINTS" id="PR00344">
    <property type="entry name" value="BCTRLSENSOR"/>
</dbReference>
<dbReference type="CDD" id="cd00082">
    <property type="entry name" value="HisKA"/>
    <property type="match status" value="1"/>
</dbReference>
<evidence type="ECO:0000313" key="9">
    <source>
        <dbReference type="Proteomes" id="UP001597548"/>
    </source>
</evidence>
<dbReference type="SUPFAM" id="SSF55874">
    <property type="entry name" value="ATPase domain of HSP90 chaperone/DNA topoisomerase II/histidine kinase"/>
    <property type="match status" value="1"/>
</dbReference>
<evidence type="ECO:0000256" key="4">
    <source>
        <dbReference type="PROSITE-ProRule" id="PRU00169"/>
    </source>
</evidence>
<feature type="domain" description="Response regulatory" evidence="7">
    <location>
        <begin position="463"/>
        <end position="579"/>
    </location>
</feature>
<dbReference type="InterPro" id="IPR004358">
    <property type="entry name" value="Sig_transdc_His_kin-like_C"/>
</dbReference>
<dbReference type="InterPro" id="IPR050956">
    <property type="entry name" value="2C_system_His_kinase"/>
</dbReference>
<comment type="catalytic activity">
    <reaction evidence="1">
        <text>ATP + protein L-histidine = ADP + protein N-phospho-L-histidine.</text>
        <dbReference type="EC" id="2.7.13.3"/>
    </reaction>
</comment>
<dbReference type="InterPro" id="IPR003661">
    <property type="entry name" value="HisK_dim/P_dom"/>
</dbReference>
<dbReference type="InterPro" id="IPR011006">
    <property type="entry name" value="CheY-like_superfamily"/>
</dbReference>
<dbReference type="GO" id="GO:0016301">
    <property type="term" value="F:kinase activity"/>
    <property type="evidence" value="ECO:0007669"/>
    <property type="project" value="UniProtKB-KW"/>
</dbReference>
<evidence type="ECO:0000256" key="5">
    <source>
        <dbReference type="SAM" id="Phobius"/>
    </source>
</evidence>
<evidence type="ECO:0000256" key="3">
    <source>
        <dbReference type="ARBA" id="ARBA00022553"/>
    </source>
</evidence>
<dbReference type="SUPFAM" id="SSF52172">
    <property type="entry name" value="CheY-like"/>
    <property type="match status" value="1"/>
</dbReference>
<dbReference type="PROSITE" id="PS50110">
    <property type="entry name" value="RESPONSE_REGULATORY"/>
    <property type="match status" value="1"/>
</dbReference>
<dbReference type="InterPro" id="IPR001789">
    <property type="entry name" value="Sig_transdc_resp-reg_receiver"/>
</dbReference>
<dbReference type="InterPro" id="IPR036890">
    <property type="entry name" value="HATPase_C_sf"/>
</dbReference>
<dbReference type="Proteomes" id="UP001597548">
    <property type="component" value="Unassembled WGS sequence"/>
</dbReference>
<keyword evidence="5" id="KW-0812">Transmembrane</keyword>
<keyword evidence="8" id="KW-0418">Kinase</keyword>